<dbReference type="CDD" id="cd03789">
    <property type="entry name" value="GT9_LPS_heptosyltransferase"/>
    <property type="match status" value="1"/>
</dbReference>
<dbReference type="Pfam" id="PF01075">
    <property type="entry name" value="Glyco_transf_9"/>
    <property type="match status" value="1"/>
</dbReference>
<dbReference type="PANTHER" id="PTHR30160">
    <property type="entry name" value="TETRAACYLDISACCHARIDE 4'-KINASE-RELATED"/>
    <property type="match status" value="1"/>
</dbReference>
<dbReference type="Gene3D" id="3.40.50.2000">
    <property type="entry name" value="Glycogen Phosphorylase B"/>
    <property type="match status" value="2"/>
</dbReference>
<evidence type="ECO:0000313" key="3">
    <source>
        <dbReference type="EMBL" id="OPZ93253.1"/>
    </source>
</evidence>
<gene>
    <name evidence="3" type="primary">rfaF_2</name>
    <name evidence="3" type="ORF">BWY73_00416</name>
</gene>
<sequence length="660" mass="72739">MRSLVLDDGNRGNLNQALGIAESLPEAAPEVIRVGDLSTLRRALLLLAANLSPRLSLSACRFLLSRLAGLEIPSGYPGPQAVISAGGRLAPVNLLLARSRLALSVQVLYPDFLPAGRFDLLVIPEHDLWRRGLARPPKNALVTRGAVNRVRPQPARPPAPDGRRTLACLIGGDDRNYRLDTQYAGELGRRLLELARTGRYRILLTTSRRTDPESEKKLAALLAEAGPEAQVVGYHASRANPVREFLAEADLVLATEDSINMLSEAAASNRPTLALRVGRRRPGRLVFDRTLESMETAGHLRIVGLEDLEAERLEKVLTGFRPRLLAETERAAAAVVRRLAETQVRVIGTSCLGDNLILSPAYRVLRENFPLARLEIVTDRRSAGFFEGHPYFERILYWQKQAPREEKIAFLKELRQRPADYLFDFRCSLLGLLAGGRRRALFLLRQGRPRPGEHETDRWRRLLGYFLPVPPAAAFDFPALRSEAAWLKETLAARGLSEKGFIILNPGGRWEKKRWPPEKFAALADLAWEKWKLPAVLVGDRNETGLAAAVEKSVRQARPVNLAGATSVRQLAALLAAARCLVSNDTGTVHLASAAGCPQVVLFGPGDWRRYGPYGVPFAIVASGLECSPCLQETCPRDFACWEKITPERVLTAAAPFCAG</sequence>
<organism evidence="3 4">
    <name type="scientific">candidate division TA06 bacterium ADurb.Bin417</name>
    <dbReference type="NCBI Taxonomy" id="1852828"/>
    <lineage>
        <taxon>Bacteria</taxon>
        <taxon>Bacteria division TA06</taxon>
    </lineage>
</organism>
<reference evidence="3 4" key="1">
    <citation type="submission" date="2017-02" db="EMBL/GenBank/DDBJ databases">
        <title>Delving into the versatile metabolic prowess of the omnipresent phylum Bacteroidetes.</title>
        <authorList>
            <person name="Nobu M.K."/>
            <person name="Mei R."/>
            <person name="Narihiro T."/>
            <person name="Kuroda K."/>
            <person name="Liu W.-T."/>
        </authorList>
    </citation>
    <scope>NUCLEOTIDE SEQUENCE [LARGE SCALE GENOMIC DNA]</scope>
    <source>
        <strain evidence="3">ADurb.Bin417</strain>
    </source>
</reference>
<dbReference type="GO" id="GO:0009244">
    <property type="term" value="P:lipopolysaccharide core region biosynthetic process"/>
    <property type="evidence" value="ECO:0007669"/>
    <property type="project" value="TreeGrafter"/>
</dbReference>
<dbReference type="InterPro" id="IPR009367">
    <property type="entry name" value="Elm1-like"/>
</dbReference>
<evidence type="ECO:0000256" key="2">
    <source>
        <dbReference type="ARBA" id="ARBA00022679"/>
    </source>
</evidence>
<protein>
    <submittedName>
        <fullName evidence="3">ADP-heptose--LPS heptosyltransferase 2</fullName>
        <ecNumber evidence="3">2.-.-.-</ecNumber>
    </submittedName>
</protein>
<dbReference type="AlphaFoldDB" id="A0A1V5MJ43"/>
<dbReference type="Pfam" id="PF06258">
    <property type="entry name" value="Mito_fiss_Elm1"/>
    <property type="match status" value="1"/>
</dbReference>
<keyword evidence="1" id="KW-0328">Glycosyltransferase</keyword>
<dbReference type="SUPFAM" id="SSF53756">
    <property type="entry name" value="UDP-Glycosyltransferase/glycogen phosphorylase"/>
    <property type="match status" value="1"/>
</dbReference>
<name>A0A1V5MJ43_UNCT6</name>
<accession>A0A1V5MJ43</accession>
<comment type="caution">
    <text evidence="3">The sequence shown here is derived from an EMBL/GenBank/DDBJ whole genome shotgun (WGS) entry which is preliminary data.</text>
</comment>
<keyword evidence="2 3" id="KW-0808">Transferase</keyword>
<dbReference type="PANTHER" id="PTHR30160:SF1">
    <property type="entry name" value="LIPOPOLYSACCHARIDE 1,2-N-ACETYLGLUCOSAMINETRANSFERASE-RELATED"/>
    <property type="match status" value="1"/>
</dbReference>
<evidence type="ECO:0000256" key="1">
    <source>
        <dbReference type="ARBA" id="ARBA00022676"/>
    </source>
</evidence>
<evidence type="ECO:0000313" key="4">
    <source>
        <dbReference type="Proteomes" id="UP000485484"/>
    </source>
</evidence>
<dbReference type="EMBL" id="MWAK01000035">
    <property type="protein sequence ID" value="OPZ93253.1"/>
    <property type="molecule type" value="Genomic_DNA"/>
</dbReference>
<dbReference type="GO" id="GO:0008713">
    <property type="term" value="F:ADP-heptose-lipopolysaccharide heptosyltransferase activity"/>
    <property type="evidence" value="ECO:0007669"/>
    <property type="project" value="TreeGrafter"/>
</dbReference>
<dbReference type="GO" id="GO:0005829">
    <property type="term" value="C:cytosol"/>
    <property type="evidence" value="ECO:0007669"/>
    <property type="project" value="TreeGrafter"/>
</dbReference>
<dbReference type="EC" id="2.-.-.-" evidence="3"/>
<dbReference type="InterPro" id="IPR002201">
    <property type="entry name" value="Glyco_trans_9"/>
</dbReference>
<dbReference type="InterPro" id="IPR051199">
    <property type="entry name" value="LPS_LOS_Heptosyltrfase"/>
</dbReference>
<proteinExistence type="predicted"/>
<dbReference type="Proteomes" id="UP000485484">
    <property type="component" value="Unassembled WGS sequence"/>
</dbReference>